<name>A0AB40CY28_DIOCR</name>
<evidence type="ECO:0000256" key="4">
    <source>
        <dbReference type="SAM" id="Coils"/>
    </source>
</evidence>
<dbReference type="RefSeq" id="XP_039142968.1">
    <property type="nucleotide sequence ID" value="XM_039287034.1"/>
</dbReference>
<keyword evidence="2" id="KW-0333">Golgi apparatus</keyword>
<dbReference type="PANTHER" id="PTHR18921:SF2">
    <property type="entry name" value="THYROID RECEPTOR-INTERACTING PROTEIN 11"/>
    <property type="match status" value="1"/>
</dbReference>
<dbReference type="GO" id="GO:0007030">
    <property type="term" value="P:Golgi organization"/>
    <property type="evidence" value="ECO:0007669"/>
    <property type="project" value="TreeGrafter"/>
</dbReference>
<dbReference type="InterPro" id="IPR000237">
    <property type="entry name" value="GRIP_dom"/>
</dbReference>
<feature type="domain" description="GRIP" evidence="6">
    <location>
        <begin position="597"/>
        <end position="644"/>
    </location>
</feature>
<keyword evidence="3 4" id="KW-0175">Coiled coil</keyword>
<feature type="coiled-coil region" evidence="4">
    <location>
        <begin position="514"/>
        <end position="590"/>
    </location>
</feature>
<dbReference type="Proteomes" id="UP001515500">
    <property type="component" value="Chromosome 17"/>
</dbReference>
<gene>
    <name evidence="8" type="primary">LOC120280257</name>
</gene>
<dbReference type="GO" id="GO:0006888">
    <property type="term" value="P:endoplasmic reticulum to Golgi vesicle-mediated transport"/>
    <property type="evidence" value="ECO:0007669"/>
    <property type="project" value="TreeGrafter"/>
</dbReference>
<dbReference type="GO" id="GO:0031267">
    <property type="term" value="F:small GTPase binding"/>
    <property type="evidence" value="ECO:0007669"/>
    <property type="project" value="TreeGrafter"/>
</dbReference>
<accession>A0AB40CY28</accession>
<feature type="region of interest" description="Disordered" evidence="5">
    <location>
        <begin position="152"/>
        <end position="175"/>
    </location>
</feature>
<dbReference type="GeneID" id="120280257"/>
<reference evidence="8" key="1">
    <citation type="submission" date="2025-08" db="UniProtKB">
        <authorList>
            <consortium name="RefSeq"/>
        </authorList>
    </citation>
    <scope>IDENTIFICATION</scope>
</reference>
<evidence type="ECO:0000256" key="1">
    <source>
        <dbReference type="ARBA" id="ARBA00004555"/>
    </source>
</evidence>
<feature type="coiled-coil region" evidence="4">
    <location>
        <begin position="227"/>
        <end position="418"/>
    </location>
</feature>
<sequence>MRSSIAAYKESLSRIANEVLDAADELQPPLYRTSSADGAVNADRRASRRLSHSRSPTTSPIPNGTGYASLDEIAQYKADIQKLQASEAEIKALSFNYASMLKEKEEQLNRLREENNSLRKTAEEKNVGGSIIRDGGPRSISNNFSMVKGRTDMSPGGLHRNPNQVNLRSTGTPKGSFSKQDSFINGSMQPTQFNAFQKIDQRIVNAQGIEEELSLHEGNNRSLMTSRDDIKYEIEELKAQLVKEREDFKNVKVKLQEEHQLNESFRKELYGLKMDKEKASAEVSGLQKELNENISKLTYLQMELDRRSTDKVTHETIESLKTMIAKLEKENAALKVEKDEMNENLEQLKRSMQEKADACNSDPLNSQKLNEVTLNAKEEMELMIQQLEKSLNKACRERDKASQELARLKQHMLEQEIEESNKMDEDNKIIEELRSNSEYQRTQILQLEKALKQEMAKRGEINRSKSEELHKLNELIHALKEKVATCMSTIDAKNVELLNLQTALGQYYAETEAKERLGRDLASTREELDKLSQTLKVANEKMEILGKEKADINSRLSQTERLLSESKYSITKLEEENSRLRRALEKSMTTLNRMSLDSDNYVDRRIVIKLLVTYFQRNHSKEVLDLMVRMLGFSEEEKQRIGLAQQVAGKGVVRGVLGLPGRLVGGIIGGSSHATPSGASSDNQSFADLWVDFLLKENEERERRESADAARAASTAQSPTKSTPVPNHRTHPPPFQTSSYPSVHSSGSRFTTLPANPNRTSEQPESEFATVPLNTSVSPLSDYSSKFSRQQLPRY</sequence>
<feature type="compositionally biased region" description="Polar residues" evidence="5">
    <location>
        <begin position="772"/>
        <end position="795"/>
    </location>
</feature>
<evidence type="ECO:0000313" key="7">
    <source>
        <dbReference type="Proteomes" id="UP001515500"/>
    </source>
</evidence>
<comment type="subcellular location">
    <subcellularLocation>
        <location evidence="1">Golgi apparatus</location>
    </subcellularLocation>
</comment>
<feature type="region of interest" description="Disordered" evidence="5">
    <location>
        <begin position="31"/>
        <end position="66"/>
    </location>
</feature>
<dbReference type="AlphaFoldDB" id="A0AB40CY28"/>
<dbReference type="PROSITE" id="PS50913">
    <property type="entry name" value="GRIP"/>
    <property type="match status" value="1"/>
</dbReference>
<evidence type="ECO:0000256" key="5">
    <source>
        <dbReference type="SAM" id="MobiDB-lite"/>
    </source>
</evidence>
<evidence type="ECO:0000313" key="8">
    <source>
        <dbReference type="RefSeq" id="XP_039142968.1"/>
    </source>
</evidence>
<dbReference type="GO" id="GO:0005794">
    <property type="term" value="C:Golgi apparatus"/>
    <property type="evidence" value="ECO:0007669"/>
    <property type="project" value="UniProtKB-SubCell"/>
</dbReference>
<proteinExistence type="predicted"/>
<feature type="region of interest" description="Disordered" evidence="5">
    <location>
        <begin position="701"/>
        <end position="795"/>
    </location>
</feature>
<evidence type="ECO:0000256" key="3">
    <source>
        <dbReference type="ARBA" id="ARBA00023054"/>
    </source>
</evidence>
<dbReference type="PANTHER" id="PTHR18921">
    <property type="entry name" value="MYOSIN HEAVY CHAIN - RELATED"/>
    <property type="match status" value="1"/>
</dbReference>
<feature type="compositionally biased region" description="Polar residues" evidence="5">
    <location>
        <begin position="714"/>
        <end position="725"/>
    </location>
</feature>
<feature type="compositionally biased region" description="Polar residues" evidence="5">
    <location>
        <begin position="161"/>
        <end position="175"/>
    </location>
</feature>
<feature type="compositionally biased region" description="Polar residues" evidence="5">
    <location>
        <begin position="736"/>
        <end position="763"/>
    </location>
</feature>
<evidence type="ECO:0000259" key="6">
    <source>
        <dbReference type="PROSITE" id="PS50913"/>
    </source>
</evidence>
<protein>
    <submittedName>
        <fullName evidence="8">Golgin candidate 3</fullName>
    </submittedName>
</protein>
<evidence type="ECO:0000256" key="2">
    <source>
        <dbReference type="ARBA" id="ARBA00023034"/>
    </source>
</evidence>
<organism evidence="7 8">
    <name type="scientific">Dioscorea cayennensis subsp. rotundata</name>
    <name type="common">White Guinea yam</name>
    <name type="synonym">Dioscorea rotundata</name>
    <dbReference type="NCBI Taxonomy" id="55577"/>
    <lineage>
        <taxon>Eukaryota</taxon>
        <taxon>Viridiplantae</taxon>
        <taxon>Streptophyta</taxon>
        <taxon>Embryophyta</taxon>
        <taxon>Tracheophyta</taxon>
        <taxon>Spermatophyta</taxon>
        <taxon>Magnoliopsida</taxon>
        <taxon>Liliopsida</taxon>
        <taxon>Dioscoreales</taxon>
        <taxon>Dioscoreaceae</taxon>
        <taxon>Dioscorea</taxon>
    </lineage>
</organism>
<feature type="region of interest" description="Disordered" evidence="5">
    <location>
        <begin position="121"/>
        <end position="140"/>
    </location>
</feature>
<keyword evidence="7" id="KW-1185">Reference proteome</keyword>